<dbReference type="EMBL" id="AM435799">
    <property type="protein sequence ID" value="CAN78319.1"/>
    <property type="molecule type" value="Genomic_DNA"/>
</dbReference>
<evidence type="ECO:0000313" key="1">
    <source>
        <dbReference type="EMBL" id="CAN78319.1"/>
    </source>
</evidence>
<organism evidence="1">
    <name type="scientific">Vitis vinifera</name>
    <name type="common">Grape</name>
    <dbReference type="NCBI Taxonomy" id="29760"/>
    <lineage>
        <taxon>Eukaryota</taxon>
        <taxon>Viridiplantae</taxon>
        <taxon>Streptophyta</taxon>
        <taxon>Embryophyta</taxon>
        <taxon>Tracheophyta</taxon>
        <taxon>Spermatophyta</taxon>
        <taxon>Magnoliopsida</taxon>
        <taxon>eudicotyledons</taxon>
        <taxon>Gunneridae</taxon>
        <taxon>Pentapetalae</taxon>
        <taxon>rosids</taxon>
        <taxon>Vitales</taxon>
        <taxon>Vitaceae</taxon>
        <taxon>Viteae</taxon>
        <taxon>Vitis</taxon>
    </lineage>
</organism>
<sequence>MDVSLESKSLPSVGNSRKSYLQVTSQRLAKGKLVHLLGRKSLALPSVGPGTISQVQPRSARFRKCTQRAAKLLRSKRLILQRCEVVFQLAVFGFHRDGKLQGEIHSTVQKGCEIISQQKGDFVALCKILPSACSDRLAMAVTPSVPFQIAHRLKHWIVDFLSFETTYSMHKLNFRKCSKSVFANPPPFCKSISKPRGDFAAISKLEDHFAAKRKKRNIFAAHFEAWRSFRSHFEVWKLFRNHFEVWKSFLSHLEAWRSFLSQKGDFAANGGFRRGYLVAAKSFRSQKAFLQPRRNFAAKCHFRSPFRSCETGVQHCEMALVCQRVISQLRKFSQRGIGGYETISQWEAIFEARLGGPFSQTGALFRLRNFADHAFSLLLSSS</sequence>
<reference evidence="1" key="1">
    <citation type="journal article" date="2007" name="PLoS ONE">
        <title>The first genome sequence of an elite grapevine cultivar (Pinot noir Vitis vinifera L.): coping with a highly heterozygous genome.</title>
        <authorList>
            <person name="Velasco R."/>
            <person name="Zharkikh A."/>
            <person name="Troggio M."/>
            <person name="Cartwright D.A."/>
            <person name="Cestaro A."/>
            <person name="Pruss D."/>
            <person name="Pindo M."/>
            <person name="FitzGerald L.M."/>
            <person name="Vezzulli S."/>
            <person name="Reid J."/>
            <person name="Malacarne G."/>
            <person name="Iliev D."/>
            <person name="Coppola G."/>
            <person name="Wardell B."/>
            <person name="Micheletti D."/>
            <person name="Macalma T."/>
            <person name="Facci M."/>
            <person name="Mitchell J.T."/>
            <person name="Perazzolli M."/>
            <person name="Eldredge G."/>
            <person name="Gatto P."/>
            <person name="Oyzerski R."/>
            <person name="Moretto M."/>
            <person name="Gutin N."/>
            <person name="Stefanini M."/>
            <person name="Chen Y."/>
            <person name="Segala C."/>
            <person name="Davenport C."/>
            <person name="Dematte L."/>
            <person name="Mraz A."/>
            <person name="Battilana J."/>
            <person name="Stormo K."/>
            <person name="Costa F."/>
            <person name="Tao Q."/>
            <person name="Si-Ammour A."/>
            <person name="Harkins T."/>
            <person name="Lackey A."/>
            <person name="Perbost C."/>
            <person name="Taillon B."/>
            <person name="Stella A."/>
            <person name="Solovyev V."/>
            <person name="Fawcett J.A."/>
            <person name="Sterck L."/>
            <person name="Vandepoele K."/>
            <person name="Grando S.M."/>
            <person name="Toppo S."/>
            <person name="Moser C."/>
            <person name="Lanchbury J."/>
            <person name="Bogden R."/>
            <person name="Skolnick M."/>
            <person name="Sgaramella V."/>
            <person name="Bhatnagar S.K."/>
            <person name="Fontana P."/>
            <person name="Gutin A."/>
            <person name="Van de Peer Y."/>
            <person name="Salamini F."/>
            <person name="Viola R."/>
        </authorList>
    </citation>
    <scope>NUCLEOTIDE SEQUENCE</scope>
</reference>
<dbReference type="AlphaFoldDB" id="A5AU86"/>
<accession>A5AU86</accession>
<name>A5AU86_VITVI</name>
<proteinExistence type="predicted"/>
<dbReference type="ExpressionAtlas" id="A5AU86">
    <property type="expression patterns" value="baseline"/>
</dbReference>
<protein>
    <submittedName>
        <fullName evidence="1">Uncharacterized protein</fullName>
    </submittedName>
</protein>
<gene>
    <name evidence="1" type="ORF">VITISV_042214</name>
</gene>